<dbReference type="Gene3D" id="1.10.150.130">
    <property type="match status" value="1"/>
</dbReference>
<dbReference type="Pfam" id="PF00589">
    <property type="entry name" value="Phage_integrase"/>
    <property type="match status" value="1"/>
</dbReference>
<feature type="domain" description="Tyr recombinase" evidence="6">
    <location>
        <begin position="118"/>
        <end position="304"/>
    </location>
</feature>
<dbReference type="KEGG" id="dli:dnl_00380"/>
<dbReference type="InterPro" id="IPR010998">
    <property type="entry name" value="Integrase_recombinase_N"/>
</dbReference>
<dbReference type="RefSeq" id="WP_207689778.1">
    <property type="nucleotide sequence ID" value="NZ_CP061799.1"/>
</dbReference>
<dbReference type="AlphaFoldDB" id="A0A975B2Z8"/>
<dbReference type="Proteomes" id="UP000663720">
    <property type="component" value="Chromosome"/>
</dbReference>
<dbReference type="GO" id="GO:0015074">
    <property type="term" value="P:DNA integration"/>
    <property type="evidence" value="ECO:0007669"/>
    <property type="project" value="UniProtKB-KW"/>
</dbReference>
<name>A0A975B2Z8_9BACT</name>
<accession>A0A975B2Z8</accession>
<dbReference type="PROSITE" id="PS51900">
    <property type="entry name" value="CB"/>
    <property type="match status" value="1"/>
</dbReference>
<dbReference type="Gene3D" id="1.10.443.10">
    <property type="entry name" value="Intergrase catalytic core"/>
    <property type="match status" value="1"/>
</dbReference>
<evidence type="ECO:0000313" key="9">
    <source>
        <dbReference type="Proteomes" id="UP000663720"/>
    </source>
</evidence>
<organism evidence="8 9">
    <name type="scientific">Desulfonema limicola</name>
    <dbReference type="NCBI Taxonomy" id="45656"/>
    <lineage>
        <taxon>Bacteria</taxon>
        <taxon>Pseudomonadati</taxon>
        <taxon>Thermodesulfobacteriota</taxon>
        <taxon>Desulfobacteria</taxon>
        <taxon>Desulfobacterales</taxon>
        <taxon>Desulfococcaceae</taxon>
        <taxon>Desulfonema</taxon>
    </lineage>
</organism>
<dbReference type="PANTHER" id="PTHR30349">
    <property type="entry name" value="PHAGE INTEGRASE-RELATED"/>
    <property type="match status" value="1"/>
</dbReference>
<keyword evidence="1" id="KW-0159">Chromosome partition</keyword>
<keyword evidence="2" id="KW-0229">DNA integration</keyword>
<protein>
    <submittedName>
        <fullName evidence="8">Integrase family protein</fullName>
    </submittedName>
</protein>
<dbReference type="GO" id="GO:0006310">
    <property type="term" value="P:DNA recombination"/>
    <property type="evidence" value="ECO:0007669"/>
    <property type="project" value="UniProtKB-KW"/>
</dbReference>
<evidence type="ECO:0000256" key="5">
    <source>
        <dbReference type="PROSITE-ProRule" id="PRU01248"/>
    </source>
</evidence>
<dbReference type="InterPro" id="IPR011010">
    <property type="entry name" value="DNA_brk_join_enz"/>
</dbReference>
<evidence type="ECO:0000313" key="8">
    <source>
        <dbReference type="EMBL" id="QTA77841.1"/>
    </source>
</evidence>
<feature type="domain" description="Core-binding (CB)" evidence="7">
    <location>
        <begin position="1"/>
        <end position="94"/>
    </location>
</feature>
<dbReference type="PROSITE" id="PS51898">
    <property type="entry name" value="TYR_RECOMBINASE"/>
    <property type="match status" value="1"/>
</dbReference>
<evidence type="ECO:0000259" key="6">
    <source>
        <dbReference type="PROSITE" id="PS51898"/>
    </source>
</evidence>
<dbReference type="PANTHER" id="PTHR30349:SF81">
    <property type="entry name" value="TYROSINE RECOMBINASE XERC"/>
    <property type="match status" value="1"/>
</dbReference>
<dbReference type="EMBL" id="CP061799">
    <property type="protein sequence ID" value="QTA77841.1"/>
    <property type="molecule type" value="Genomic_DNA"/>
</dbReference>
<dbReference type="GO" id="GO:0007059">
    <property type="term" value="P:chromosome segregation"/>
    <property type="evidence" value="ECO:0007669"/>
    <property type="project" value="UniProtKB-KW"/>
</dbReference>
<keyword evidence="9" id="KW-1185">Reference proteome</keyword>
<keyword evidence="4" id="KW-0233">DNA recombination</keyword>
<dbReference type="InterPro" id="IPR004107">
    <property type="entry name" value="Integrase_SAM-like_N"/>
</dbReference>
<dbReference type="InterPro" id="IPR044068">
    <property type="entry name" value="CB"/>
</dbReference>
<evidence type="ECO:0000256" key="4">
    <source>
        <dbReference type="ARBA" id="ARBA00023172"/>
    </source>
</evidence>
<evidence type="ECO:0000256" key="3">
    <source>
        <dbReference type="ARBA" id="ARBA00023125"/>
    </source>
</evidence>
<evidence type="ECO:0000256" key="1">
    <source>
        <dbReference type="ARBA" id="ARBA00022829"/>
    </source>
</evidence>
<proteinExistence type="predicted"/>
<evidence type="ECO:0000259" key="7">
    <source>
        <dbReference type="PROSITE" id="PS51900"/>
    </source>
</evidence>
<dbReference type="SUPFAM" id="SSF56349">
    <property type="entry name" value="DNA breaking-rejoining enzymes"/>
    <property type="match status" value="1"/>
</dbReference>
<dbReference type="GO" id="GO:0003677">
    <property type="term" value="F:DNA binding"/>
    <property type="evidence" value="ECO:0007669"/>
    <property type="project" value="UniProtKB-UniRule"/>
</dbReference>
<dbReference type="InterPro" id="IPR002104">
    <property type="entry name" value="Integrase_catalytic"/>
</dbReference>
<dbReference type="Pfam" id="PF02899">
    <property type="entry name" value="Phage_int_SAM_1"/>
    <property type="match status" value="1"/>
</dbReference>
<reference evidence="8" key="1">
    <citation type="journal article" date="2021" name="Microb. Physiol.">
        <title>Proteogenomic Insights into the Physiology of Marine, Sulfate-Reducing, Filamentous Desulfonema limicola and Desulfonema magnum.</title>
        <authorList>
            <person name="Schnaars V."/>
            <person name="Wohlbrand L."/>
            <person name="Scheve S."/>
            <person name="Hinrichs C."/>
            <person name="Reinhardt R."/>
            <person name="Rabus R."/>
        </authorList>
    </citation>
    <scope>NUCLEOTIDE SEQUENCE</scope>
    <source>
        <strain evidence="8">5ac10</strain>
    </source>
</reference>
<dbReference type="InterPro" id="IPR050090">
    <property type="entry name" value="Tyrosine_recombinase_XerCD"/>
</dbReference>
<dbReference type="InterPro" id="IPR013762">
    <property type="entry name" value="Integrase-like_cat_sf"/>
</dbReference>
<gene>
    <name evidence="8" type="ORF">dnl_00380</name>
</gene>
<sequence length="339" mass="39759">MKLSTCIRTFFSHYLFEVKNSSLLTVKSYKETFKIFFSFAAQYLGVKIGRIELEDLSTDLILSFLEYLEDERENSIRTRNQRLAVLKSFAKMIRLKYPEHRDIADRILNIPQKRAVKSLAGFLSHDEIIQVFDSVNLSKKDGFRDHAILRLMYDSGARAGEVGNLELDSMDSRESLLYILGKGGAYRRVQIWPRTVQIIEHYVKNHRLTPSALFSKYLFINQRREKLTRQGIYKICKKYISLVLPENRLKQLEPAHCFRHSCAVHMLMDGKPLSHIKNHLGHENINSTMIYLKLDLSRKKEVHKGFIEYTRKTLVNSPDIDDLIDWDNKDEVLKWMDNL</sequence>
<evidence type="ECO:0000256" key="2">
    <source>
        <dbReference type="ARBA" id="ARBA00022908"/>
    </source>
</evidence>
<keyword evidence="3 5" id="KW-0238">DNA-binding</keyword>